<reference evidence="2 3" key="1">
    <citation type="submission" date="2016-07" db="EMBL/GenBank/DDBJ databases">
        <title>Pervasive Adenine N6-methylation of Active Genes in Fungi.</title>
        <authorList>
            <consortium name="DOE Joint Genome Institute"/>
            <person name="Mondo S.J."/>
            <person name="Dannebaum R.O."/>
            <person name="Kuo R.C."/>
            <person name="Labutti K."/>
            <person name="Haridas S."/>
            <person name="Kuo A."/>
            <person name="Salamov A."/>
            <person name="Ahrendt S.R."/>
            <person name="Lipzen A."/>
            <person name="Sullivan W."/>
            <person name="Andreopoulos W.B."/>
            <person name="Clum A."/>
            <person name="Lindquist E."/>
            <person name="Daum C."/>
            <person name="Ramamoorthy G.K."/>
            <person name="Gryganskyi A."/>
            <person name="Culley D."/>
            <person name="Magnuson J.K."/>
            <person name="James T.Y."/>
            <person name="O'Malley M.A."/>
            <person name="Stajich J.E."/>
            <person name="Spatafora J.W."/>
            <person name="Visel A."/>
            <person name="Grigoriev I.V."/>
        </authorList>
    </citation>
    <scope>NUCLEOTIDE SEQUENCE [LARGE SCALE GENOMIC DNA]</scope>
    <source>
        <strain evidence="2 3">62-1032</strain>
    </source>
</reference>
<organism evidence="2 3">
    <name type="scientific">Leucosporidium creatinivorum</name>
    <dbReference type="NCBI Taxonomy" id="106004"/>
    <lineage>
        <taxon>Eukaryota</taxon>
        <taxon>Fungi</taxon>
        <taxon>Dikarya</taxon>
        <taxon>Basidiomycota</taxon>
        <taxon>Pucciniomycotina</taxon>
        <taxon>Microbotryomycetes</taxon>
        <taxon>Leucosporidiales</taxon>
        <taxon>Leucosporidium</taxon>
    </lineage>
</organism>
<sequence length="351" mass="38636">MAPVTATETYRRFHAPKGHDYHSVASVPVATGCCPKALQDPSLFELQAPRRRVPSGPIKVLGSVAKPVEKDEMSTVRPKVTPPILAQSPELPDLVVDTGSESEEELPTPHQPLPQAPTFLKKGNRGASPPATATATLLGKPTALFGSTTAHTNTTIMLEDPIIPSPAITLRGPSSEPAIPPSVGTELPHLHQQWRATPAPQRRSATRSPSPIRPLHPFFDLVHPPVESSSRLRPRLRSPPPSVTTPLLLHPSLLNSLLPLSQHPHQLSQLPQNRLKPSTHPSTPSPSLRPSGSALPLFLRILNLCLVSRSVGDGIIFSPMRWKLEKRRRRGRGRKRRRLMRLRARRTSRRW</sequence>
<gene>
    <name evidence="2" type="ORF">BCR35DRAFT_120893</name>
</gene>
<comment type="caution">
    <text evidence="2">The sequence shown here is derived from an EMBL/GenBank/DDBJ whole genome shotgun (WGS) entry which is preliminary data.</text>
</comment>
<evidence type="ECO:0000256" key="1">
    <source>
        <dbReference type="SAM" id="MobiDB-lite"/>
    </source>
</evidence>
<keyword evidence="3" id="KW-1185">Reference proteome</keyword>
<protein>
    <submittedName>
        <fullName evidence="2">Uncharacterized protein</fullName>
    </submittedName>
</protein>
<feature type="compositionally biased region" description="Polar residues" evidence="1">
    <location>
        <begin position="265"/>
        <end position="276"/>
    </location>
</feature>
<dbReference type="InParanoid" id="A0A1Y2EY58"/>
<evidence type="ECO:0000313" key="3">
    <source>
        <dbReference type="Proteomes" id="UP000193467"/>
    </source>
</evidence>
<feature type="region of interest" description="Disordered" evidence="1">
    <location>
        <begin position="193"/>
        <end position="219"/>
    </location>
</feature>
<accession>A0A1Y2EY58</accession>
<feature type="compositionally biased region" description="Low complexity" evidence="1">
    <location>
        <begin position="278"/>
        <end position="290"/>
    </location>
</feature>
<feature type="region of interest" description="Disordered" evidence="1">
    <location>
        <begin position="265"/>
        <end position="290"/>
    </location>
</feature>
<dbReference type="AlphaFoldDB" id="A0A1Y2EY58"/>
<evidence type="ECO:0000313" key="2">
    <source>
        <dbReference type="EMBL" id="ORY76552.1"/>
    </source>
</evidence>
<proteinExistence type="predicted"/>
<dbReference type="Proteomes" id="UP000193467">
    <property type="component" value="Unassembled WGS sequence"/>
</dbReference>
<name>A0A1Y2EY58_9BASI</name>
<dbReference type="EMBL" id="MCGR01000034">
    <property type="protein sequence ID" value="ORY76552.1"/>
    <property type="molecule type" value="Genomic_DNA"/>
</dbReference>